<feature type="region of interest" description="Disordered" evidence="1">
    <location>
        <begin position="379"/>
        <end position="406"/>
    </location>
</feature>
<evidence type="ECO:0000256" key="2">
    <source>
        <dbReference type="SAM" id="Phobius"/>
    </source>
</evidence>
<organism evidence="3 4">
    <name type="scientific">Colletotrichum phormii</name>
    <dbReference type="NCBI Taxonomy" id="359342"/>
    <lineage>
        <taxon>Eukaryota</taxon>
        <taxon>Fungi</taxon>
        <taxon>Dikarya</taxon>
        <taxon>Ascomycota</taxon>
        <taxon>Pezizomycotina</taxon>
        <taxon>Sordariomycetes</taxon>
        <taxon>Hypocreomycetidae</taxon>
        <taxon>Glomerellales</taxon>
        <taxon>Glomerellaceae</taxon>
        <taxon>Colletotrichum</taxon>
        <taxon>Colletotrichum acutatum species complex</taxon>
    </lineage>
</organism>
<dbReference type="GeneID" id="85467322"/>
<reference evidence="3" key="1">
    <citation type="submission" date="2021-06" db="EMBL/GenBank/DDBJ databases">
        <title>Comparative genomics, transcriptomics and evolutionary studies reveal genomic signatures of adaptation to plant cell wall in hemibiotrophic fungi.</title>
        <authorList>
            <consortium name="DOE Joint Genome Institute"/>
            <person name="Baroncelli R."/>
            <person name="Diaz J.F."/>
            <person name="Benocci T."/>
            <person name="Peng M."/>
            <person name="Battaglia E."/>
            <person name="Haridas S."/>
            <person name="Andreopoulos W."/>
            <person name="Labutti K."/>
            <person name="Pangilinan J."/>
            <person name="Floch G.L."/>
            <person name="Makela M.R."/>
            <person name="Henrissat B."/>
            <person name="Grigoriev I.V."/>
            <person name="Crouch J.A."/>
            <person name="De Vries R.P."/>
            <person name="Sukno S.A."/>
            <person name="Thon M.R."/>
        </authorList>
    </citation>
    <scope>NUCLEOTIDE SEQUENCE</scope>
    <source>
        <strain evidence="3">CBS 102054</strain>
    </source>
</reference>
<keyword evidence="4" id="KW-1185">Reference proteome</keyword>
<dbReference type="RefSeq" id="XP_060452347.1">
    <property type="nucleotide sequence ID" value="XM_060582460.1"/>
</dbReference>
<evidence type="ECO:0000256" key="1">
    <source>
        <dbReference type="SAM" id="MobiDB-lite"/>
    </source>
</evidence>
<dbReference type="Gene3D" id="1.20.58.340">
    <property type="entry name" value="Magnesium transport protein CorA, transmembrane region"/>
    <property type="match status" value="1"/>
</dbReference>
<accession>A0AAJ0A5K1</accession>
<protein>
    <submittedName>
        <fullName evidence="3">Uncharacterized protein</fullName>
    </submittedName>
</protein>
<keyword evidence="2" id="KW-0472">Membrane</keyword>
<evidence type="ECO:0000313" key="3">
    <source>
        <dbReference type="EMBL" id="KAK1656303.1"/>
    </source>
</evidence>
<dbReference type="AlphaFoldDB" id="A0AAJ0A5K1"/>
<dbReference type="EMBL" id="JAHMHQ010000001">
    <property type="protein sequence ID" value="KAK1656303.1"/>
    <property type="molecule type" value="Genomic_DNA"/>
</dbReference>
<gene>
    <name evidence="3" type="ORF">BDP81DRAFT_19444</name>
</gene>
<evidence type="ECO:0000313" key="4">
    <source>
        <dbReference type="Proteomes" id="UP001243989"/>
    </source>
</evidence>
<name>A0AAJ0A5K1_9PEZI</name>
<feature type="transmembrane region" description="Helical" evidence="2">
    <location>
        <begin position="290"/>
        <end position="309"/>
    </location>
</feature>
<keyword evidence="2" id="KW-1133">Transmembrane helix</keyword>
<feature type="compositionally biased region" description="Basic and acidic residues" evidence="1">
    <location>
        <begin position="392"/>
        <end position="402"/>
    </location>
</feature>
<keyword evidence="2" id="KW-0812">Transmembrane</keyword>
<feature type="transmembrane region" description="Helical" evidence="2">
    <location>
        <begin position="321"/>
        <end position="339"/>
    </location>
</feature>
<dbReference type="Proteomes" id="UP001243989">
    <property type="component" value="Unassembled WGS sequence"/>
</dbReference>
<comment type="caution">
    <text evidence="3">The sequence shown here is derived from an EMBL/GenBank/DDBJ whole genome shotgun (WGS) entry which is preliminary data.</text>
</comment>
<sequence>MRQVKALTMPADGSRGSQESELTRVVMSFQFEGDFSDRYWTCRLLEADKPTARRYREAASQLWNKSDEDSKRIYSEAYEILNRTIIEENPKEGGIEYIMWIRYLEDLKNAIKFSQISWQQRRVLELLLFEKIIRRMHEGANNILNEVWLCMRRKEESTQNKGIPEEETEEPDCDALDITTDSYFVTRKLIKQVQQILQAVEGDLKENIAQIVQWGNREKDRDAEKPRWTFHDESRYRATIKKLLASNEHAIQKLLRTHLKVSKFEALLTKTLEILRSDLDERHAGDIQRFTYVTVVFLPLGLATGVFSMSEAPRLETLRSMIVTAVVALTITAFSLFAAKLADDAGLLKLPEFIHRGWDIFVQSRRFAGVMQPESEKKGALGVKGRLGSSEGEVRTESKDDGTVLPNEPNAIGSARWFPITSWRRKKRLNGKKGEEKVGDVEGGVIAR</sequence>
<proteinExistence type="predicted"/>